<dbReference type="AlphaFoldDB" id="A0A450ZV75"/>
<accession>A0A450ZV75</accession>
<sequence>MVLPVLAYPVDSIRQCALFALKGLRISAQGCCVAATLGRERRDRQPQRGCVKTRHKSKDATPLGLRPMVFGSQGSASRNPGLDYVAPSEQKRSKSNRYRFLDLVVALPRQTNPHNKTRETDRTATNESNTIGWRANGRVSGCVLCGRGQITSHFMRIRLIIR</sequence>
<dbReference type="EMBL" id="CAADFX010000067">
    <property type="protein sequence ID" value="VFK57656.1"/>
    <property type="molecule type" value="Genomic_DNA"/>
</dbReference>
<proteinExistence type="predicted"/>
<evidence type="ECO:0000256" key="1">
    <source>
        <dbReference type="SAM" id="MobiDB-lite"/>
    </source>
</evidence>
<feature type="region of interest" description="Disordered" evidence="1">
    <location>
        <begin position="43"/>
        <end position="93"/>
    </location>
</feature>
<protein>
    <submittedName>
        <fullName evidence="2">Uncharacterized protein</fullName>
    </submittedName>
</protein>
<reference evidence="2" key="1">
    <citation type="submission" date="2019-02" db="EMBL/GenBank/DDBJ databases">
        <authorList>
            <person name="Gruber-Vodicka R. H."/>
            <person name="Seah K. B. B."/>
        </authorList>
    </citation>
    <scope>NUCLEOTIDE SEQUENCE</scope>
    <source>
        <strain evidence="2">BECK_BY1</strain>
    </source>
</reference>
<organism evidence="2">
    <name type="scientific">Candidatus Kentrum sp. TUN</name>
    <dbReference type="NCBI Taxonomy" id="2126343"/>
    <lineage>
        <taxon>Bacteria</taxon>
        <taxon>Pseudomonadati</taxon>
        <taxon>Pseudomonadota</taxon>
        <taxon>Gammaproteobacteria</taxon>
        <taxon>Candidatus Kentrum</taxon>
    </lineage>
</organism>
<name>A0A450ZV75_9GAMM</name>
<gene>
    <name evidence="2" type="ORF">BECKTUN1418D_GA0071000_10676</name>
</gene>
<evidence type="ECO:0000313" key="2">
    <source>
        <dbReference type="EMBL" id="VFK57656.1"/>
    </source>
</evidence>